<evidence type="ECO:0000256" key="7">
    <source>
        <dbReference type="ARBA" id="ARBA00024603"/>
    </source>
</evidence>
<dbReference type="GO" id="GO:0016874">
    <property type="term" value="F:ligase activity"/>
    <property type="evidence" value="ECO:0007669"/>
    <property type="project" value="UniProtKB-KW"/>
</dbReference>
<reference evidence="12 13" key="2">
    <citation type="journal article" date="2013" name="PLoS ONE">
        <title>INDIGO - INtegrated Data Warehouse of MIcrobial GenOmes with Examples from the Red Sea Extremophiles.</title>
        <authorList>
            <person name="Alam I."/>
            <person name="Antunes A."/>
            <person name="Kamau A.A."/>
            <person name="Ba Alawi W."/>
            <person name="Kalkatawi M."/>
            <person name="Stingl U."/>
            <person name="Bajic V.B."/>
        </authorList>
    </citation>
    <scope>NUCLEOTIDE SEQUENCE [LARGE SCALE GENOMIC DNA]</scope>
    <source>
        <strain evidence="12 13">E1L3A</strain>
    </source>
</reference>
<keyword evidence="5 9" id="KW-0862">Zinc</keyword>
<dbReference type="OrthoDB" id="9773538at2"/>
<dbReference type="eggNOG" id="COG0339">
    <property type="taxonomic scope" value="Bacteria"/>
</dbReference>
<evidence type="ECO:0000256" key="4">
    <source>
        <dbReference type="ARBA" id="ARBA00022801"/>
    </source>
</evidence>
<dbReference type="MEROPS" id="M03.004"/>
<evidence type="ECO:0000259" key="11">
    <source>
        <dbReference type="Pfam" id="PF19310"/>
    </source>
</evidence>
<comment type="catalytic activity">
    <reaction evidence="7">
        <text>Hydrolysis of oligopeptides, with broad specificity. Gly or Ala commonly occur as P1 or P1' residues, but more distant residues are also important, as is shown by the fact that Z-Gly-Pro-Gly-|-Gly-Pro-Ala is cleaved, but not Z-(Gly)(5).</text>
        <dbReference type="EC" id="3.4.24.70"/>
    </reaction>
</comment>
<protein>
    <recommendedName>
        <fullName evidence="8">oligopeptidase A</fullName>
        <ecNumber evidence="8">3.4.24.70</ecNumber>
    </recommendedName>
</protein>
<dbReference type="Gene3D" id="3.40.390.10">
    <property type="entry name" value="Collagenase (Catalytic Domain)"/>
    <property type="match status" value="1"/>
</dbReference>
<dbReference type="Gene3D" id="1.10.1370.10">
    <property type="entry name" value="Neurolysin, domain 3"/>
    <property type="match status" value="1"/>
</dbReference>
<keyword evidence="13" id="KW-1185">Reference proteome</keyword>
<keyword evidence="6 9" id="KW-0482">Metalloprotease</keyword>
<dbReference type="Proteomes" id="UP000006242">
    <property type="component" value="Unassembled WGS sequence"/>
</dbReference>
<dbReference type="GO" id="GO:0005829">
    <property type="term" value="C:cytosol"/>
    <property type="evidence" value="ECO:0007669"/>
    <property type="project" value="UniProtKB-ARBA"/>
</dbReference>
<sequence>MTDTQINPLVAMLDGGQLPDFDSIKPEHAEPAVEQMIADARRAVDRAIAESVDPSWNNLVAPLDAAEDRIGRAFSPVSHLHSVMDSPAWREAYQACLPKLTAFSSELGQNTALFEAVQRLRESDEFDTLDAAQQRVVTDMLRDFRLSGVALDDEKKKRYAEIAQRLSELSTTFQQNVLDATQAWRKHLTDEARLSGLPDSARSLLAQNAANKELDGWLVTLDAPSFIAIMTHADDRALRAEVYEAFSSRASEVGPNADEFDNSAIMDEILALRHEAAGLLGFDNYAEKSLATKMAETPDEIEAFLLDLAARSRGPAEAELAELKALAADDGIEDFAAWDVGYYGEKLKEQRYDYSAEDLRPYFQAPKVIDGLFKVVEKLYGIRIAALEGVSTWHEDVTVYEIRDEADERRGVFYLDPYAREGKRGGAWMDGFQSRRAGDEGLQLPVAFLTCNFSPPIGGEPALLTHDEVTTLFHEFGHGLHHMLTRVDYGPISGIAGVEWDAVELPSQFMENWCWERESLDLFAAHYETGEALPQDLFDKLYASRNHMAGWQMLRQVEISLFDLRLHRDYDANTASQVMDTLSKVRAEVAVLTPPAVNRFPHSFQHVFAGGYAAGYYSYKWAEVLSADAFAAFEETDLFDADTGQRFLTEVLERGGTRDAMDNFVAFRGREPSIDALLRHSGLDGNERAA</sequence>
<comment type="caution">
    <text evidence="12">The sequence shown here is derived from an EMBL/GenBank/DDBJ whole genome shotgun (WGS) entry which is preliminary data.</text>
</comment>
<dbReference type="EMBL" id="AFNV02000005">
    <property type="protein sequence ID" value="ERJ20091.1"/>
    <property type="molecule type" value="Genomic_DNA"/>
</dbReference>
<dbReference type="InterPro" id="IPR024077">
    <property type="entry name" value="Neurolysin/TOP_dom2"/>
</dbReference>
<reference evidence="12 13" key="1">
    <citation type="journal article" date="2011" name="J. Bacteriol.">
        <title>Genome sequence of Salinisphaera shabanensis, a gammaproteobacterium from the harsh, variable environment of the brine-seawater interface of the Shaban Deep in the Red Sea.</title>
        <authorList>
            <person name="Antunes A."/>
            <person name="Alam I."/>
            <person name="Bajic V.B."/>
            <person name="Stingl U."/>
        </authorList>
    </citation>
    <scope>NUCLEOTIDE SEQUENCE [LARGE SCALE GENOMIC DNA]</scope>
    <source>
        <strain evidence="12 13">E1L3A</strain>
    </source>
</reference>
<dbReference type="PANTHER" id="PTHR11804:SF84">
    <property type="entry name" value="SACCHAROLYSIN"/>
    <property type="match status" value="1"/>
</dbReference>
<dbReference type="GO" id="GO:0006508">
    <property type="term" value="P:proteolysis"/>
    <property type="evidence" value="ECO:0007669"/>
    <property type="project" value="UniProtKB-KW"/>
</dbReference>
<dbReference type="Gene3D" id="1.20.1050.40">
    <property type="entry name" value="Endopeptidase. Chain P, domain 1"/>
    <property type="match status" value="1"/>
</dbReference>
<accession>U2E8R4</accession>
<dbReference type="SUPFAM" id="SSF55486">
    <property type="entry name" value="Metalloproteases ('zincins'), catalytic domain"/>
    <property type="match status" value="1"/>
</dbReference>
<dbReference type="AlphaFoldDB" id="U2E8R4"/>
<dbReference type="EC" id="3.4.24.70" evidence="8"/>
<evidence type="ECO:0000256" key="2">
    <source>
        <dbReference type="ARBA" id="ARBA00022670"/>
    </source>
</evidence>
<dbReference type="InterPro" id="IPR034005">
    <property type="entry name" value="M3A_DCP"/>
</dbReference>
<keyword evidence="2 9" id="KW-0645">Protease</keyword>
<dbReference type="InterPro" id="IPR045666">
    <property type="entry name" value="OpdA_N"/>
</dbReference>
<evidence type="ECO:0000259" key="10">
    <source>
        <dbReference type="Pfam" id="PF01432"/>
    </source>
</evidence>
<dbReference type="PANTHER" id="PTHR11804">
    <property type="entry name" value="PROTEASE M3 THIMET OLIGOPEPTIDASE-RELATED"/>
    <property type="match status" value="1"/>
</dbReference>
<dbReference type="InterPro" id="IPR024079">
    <property type="entry name" value="MetalloPept_cat_dom_sf"/>
</dbReference>
<feature type="domain" description="Peptidase M3A/M3B catalytic" evidence="10">
    <location>
        <begin position="229"/>
        <end position="682"/>
    </location>
</feature>
<name>U2E8R4_9GAMM</name>
<dbReference type="InterPro" id="IPR045090">
    <property type="entry name" value="Pept_M3A_M3B"/>
</dbReference>
<keyword evidence="12" id="KW-0436">Ligase</keyword>
<feature type="domain" description="Oligopeptidase A N-terminal" evidence="11">
    <location>
        <begin position="37"/>
        <end position="156"/>
    </location>
</feature>
<dbReference type="STRING" id="1033802.SSPSH_000955"/>
<dbReference type="GO" id="GO:0046872">
    <property type="term" value="F:metal ion binding"/>
    <property type="evidence" value="ECO:0007669"/>
    <property type="project" value="UniProtKB-UniRule"/>
</dbReference>
<dbReference type="InterPro" id="IPR024080">
    <property type="entry name" value="Neurolysin/TOP_N"/>
</dbReference>
<dbReference type="GO" id="GO:0006518">
    <property type="term" value="P:peptide metabolic process"/>
    <property type="evidence" value="ECO:0007669"/>
    <property type="project" value="TreeGrafter"/>
</dbReference>
<evidence type="ECO:0000313" key="12">
    <source>
        <dbReference type="EMBL" id="ERJ20091.1"/>
    </source>
</evidence>
<keyword evidence="4 9" id="KW-0378">Hydrolase</keyword>
<evidence type="ECO:0000256" key="1">
    <source>
        <dbReference type="ARBA" id="ARBA00006040"/>
    </source>
</evidence>
<dbReference type="RefSeq" id="WP_021031422.1">
    <property type="nucleotide sequence ID" value="NZ_AFNV02000005.1"/>
</dbReference>
<dbReference type="Pfam" id="PF01432">
    <property type="entry name" value="Peptidase_M3"/>
    <property type="match status" value="1"/>
</dbReference>
<evidence type="ECO:0000256" key="6">
    <source>
        <dbReference type="ARBA" id="ARBA00023049"/>
    </source>
</evidence>
<comment type="similarity">
    <text evidence="1 9">Belongs to the peptidase M3 family.</text>
</comment>
<dbReference type="InterPro" id="IPR001567">
    <property type="entry name" value="Pept_M3A_M3B_dom"/>
</dbReference>
<dbReference type="Pfam" id="PF19310">
    <property type="entry name" value="TOP_N"/>
    <property type="match status" value="1"/>
</dbReference>
<proteinExistence type="inferred from homology"/>
<evidence type="ECO:0000313" key="13">
    <source>
        <dbReference type="Proteomes" id="UP000006242"/>
    </source>
</evidence>
<keyword evidence="3 9" id="KW-0479">Metal-binding</keyword>
<comment type="cofactor">
    <cofactor evidence="9">
        <name>Zn(2+)</name>
        <dbReference type="ChEBI" id="CHEBI:29105"/>
    </cofactor>
    <text evidence="9">Binds 1 zinc ion.</text>
</comment>
<evidence type="ECO:0000256" key="5">
    <source>
        <dbReference type="ARBA" id="ARBA00022833"/>
    </source>
</evidence>
<evidence type="ECO:0000256" key="8">
    <source>
        <dbReference type="ARBA" id="ARBA00026100"/>
    </source>
</evidence>
<dbReference type="GO" id="GO:0004222">
    <property type="term" value="F:metalloendopeptidase activity"/>
    <property type="evidence" value="ECO:0007669"/>
    <property type="project" value="UniProtKB-EC"/>
</dbReference>
<dbReference type="CDD" id="cd06456">
    <property type="entry name" value="M3A_DCP"/>
    <property type="match status" value="1"/>
</dbReference>
<gene>
    <name evidence="12" type="primary">prlC</name>
    <name evidence="12" type="ORF">SSPSH_000955</name>
</gene>
<evidence type="ECO:0000256" key="9">
    <source>
        <dbReference type="RuleBase" id="RU003435"/>
    </source>
</evidence>
<dbReference type="FunFam" id="3.40.390.10:FF:000009">
    <property type="entry name" value="Oligopeptidase A"/>
    <property type="match status" value="1"/>
</dbReference>
<organism evidence="12 13">
    <name type="scientific">Salinisphaera shabanensis E1L3A</name>
    <dbReference type="NCBI Taxonomy" id="1033802"/>
    <lineage>
        <taxon>Bacteria</taxon>
        <taxon>Pseudomonadati</taxon>
        <taxon>Pseudomonadota</taxon>
        <taxon>Gammaproteobacteria</taxon>
        <taxon>Salinisphaerales</taxon>
        <taxon>Salinisphaeraceae</taxon>
        <taxon>Salinisphaera</taxon>
    </lineage>
</organism>
<evidence type="ECO:0000256" key="3">
    <source>
        <dbReference type="ARBA" id="ARBA00022723"/>
    </source>
</evidence>